<dbReference type="InterPro" id="IPR050231">
    <property type="entry name" value="Iron_ascorbate_oxido_reductase"/>
</dbReference>
<gene>
    <name evidence="3" type="ORF">WJX73_001755</name>
</gene>
<evidence type="ECO:0000313" key="4">
    <source>
        <dbReference type="Proteomes" id="UP001465755"/>
    </source>
</evidence>
<organism evidence="3 4">
    <name type="scientific">Symbiochloris irregularis</name>
    <dbReference type="NCBI Taxonomy" id="706552"/>
    <lineage>
        <taxon>Eukaryota</taxon>
        <taxon>Viridiplantae</taxon>
        <taxon>Chlorophyta</taxon>
        <taxon>core chlorophytes</taxon>
        <taxon>Trebouxiophyceae</taxon>
        <taxon>Trebouxiales</taxon>
        <taxon>Trebouxiaceae</taxon>
        <taxon>Symbiochloris</taxon>
    </lineage>
</organism>
<dbReference type="Pfam" id="PF14226">
    <property type="entry name" value="DIOX_N"/>
    <property type="match status" value="1"/>
</dbReference>
<keyword evidence="1" id="KW-0479">Metal-binding</keyword>
<evidence type="ECO:0000259" key="2">
    <source>
        <dbReference type="PROSITE" id="PS51471"/>
    </source>
</evidence>
<dbReference type="PANTHER" id="PTHR47990">
    <property type="entry name" value="2-OXOGLUTARATE (2OG) AND FE(II)-DEPENDENT OXYGENASE SUPERFAMILY PROTEIN-RELATED"/>
    <property type="match status" value="1"/>
</dbReference>
<dbReference type="AlphaFoldDB" id="A0AAW1NQ00"/>
<name>A0AAW1NQ00_9CHLO</name>
<dbReference type="PRINTS" id="PR00682">
    <property type="entry name" value="IPNSYNTHASE"/>
</dbReference>
<protein>
    <recommendedName>
        <fullName evidence="2">Fe2OG dioxygenase domain-containing protein</fullName>
    </recommendedName>
</protein>
<dbReference type="InterPro" id="IPR005123">
    <property type="entry name" value="Oxoglu/Fe-dep_dioxygenase_dom"/>
</dbReference>
<dbReference type="InterPro" id="IPR026992">
    <property type="entry name" value="DIOX_N"/>
</dbReference>
<proteinExistence type="inferred from homology"/>
<dbReference type="Gene3D" id="2.60.120.330">
    <property type="entry name" value="B-lactam Antibiotic, Isopenicillin N Synthase, Chain"/>
    <property type="match status" value="1"/>
</dbReference>
<comment type="similarity">
    <text evidence="1">Belongs to the iron/ascorbate-dependent oxidoreductase family.</text>
</comment>
<dbReference type="Pfam" id="PF03171">
    <property type="entry name" value="2OG-FeII_Oxy"/>
    <property type="match status" value="1"/>
</dbReference>
<reference evidence="3 4" key="1">
    <citation type="journal article" date="2024" name="Nat. Commun.">
        <title>Phylogenomics reveals the evolutionary origins of lichenization in chlorophyte algae.</title>
        <authorList>
            <person name="Puginier C."/>
            <person name="Libourel C."/>
            <person name="Otte J."/>
            <person name="Skaloud P."/>
            <person name="Haon M."/>
            <person name="Grisel S."/>
            <person name="Petersen M."/>
            <person name="Berrin J.G."/>
            <person name="Delaux P.M."/>
            <person name="Dal Grande F."/>
            <person name="Keller J."/>
        </authorList>
    </citation>
    <scope>NUCLEOTIDE SEQUENCE [LARGE SCALE GENOMIC DNA]</scope>
    <source>
        <strain evidence="3 4">SAG 2036</strain>
    </source>
</reference>
<dbReference type="InterPro" id="IPR027443">
    <property type="entry name" value="IPNS-like_sf"/>
</dbReference>
<feature type="domain" description="Fe2OG dioxygenase" evidence="2">
    <location>
        <begin position="177"/>
        <end position="278"/>
    </location>
</feature>
<dbReference type="PROSITE" id="PS51471">
    <property type="entry name" value="FE2OG_OXY"/>
    <property type="match status" value="1"/>
</dbReference>
<evidence type="ECO:0000256" key="1">
    <source>
        <dbReference type="RuleBase" id="RU003682"/>
    </source>
</evidence>
<dbReference type="GO" id="GO:0046872">
    <property type="term" value="F:metal ion binding"/>
    <property type="evidence" value="ECO:0007669"/>
    <property type="project" value="UniProtKB-KW"/>
</dbReference>
<keyword evidence="1" id="KW-0408">Iron</keyword>
<dbReference type="EMBL" id="JALJOQ010000201">
    <property type="protein sequence ID" value="KAK9789915.1"/>
    <property type="molecule type" value="Genomic_DNA"/>
</dbReference>
<keyword evidence="4" id="KW-1185">Reference proteome</keyword>
<accession>A0AAW1NQ00</accession>
<evidence type="ECO:0000313" key="3">
    <source>
        <dbReference type="EMBL" id="KAK9789915.1"/>
    </source>
</evidence>
<dbReference type="Proteomes" id="UP001465755">
    <property type="component" value="Unassembled WGS sequence"/>
</dbReference>
<keyword evidence="1" id="KW-0560">Oxidoreductase</keyword>
<sequence length="341" mass="37990">MAVPTTPEPAEPPVPVVDMAVNEEEAARTVREACETTGFFYVKNHGIAEDLMNKQFAVAKQFFDLSTEKKETIKVNKYYRGWTPMNDEKLSILGDQKAPDQKEGLYIGREVAEGSEENKLPLHGPNNWPAESLVPGYREAMMNYHQACIDCTRRINRLIALALDLPATFFDDDFTHLIASMRPLHYSAVVSNPEQGIFGAGAHTDYGMLTILATDDKPGLQVLMGGKWVDIPPKEGHLIINLGDMLHRWSNGRFHSGMHRVVIHKGQERYSTAFFAEPNFKTVIAPLPTCVSEANPAKWPPTTSGEYLLSKYGVTHSTYMERQKEKGADQQCTGPAPIAVN</sequence>
<dbReference type="GO" id="GO:0016491">
    <property type="term" value="F:oxidoreductase activity"/>
    <property type="evidence" value="ECO:0007669"/>
    <property type="project" value="UniProtKB-KW"/>
</dbReference>
<comment type="caution">
    <text evidence="3">The sequence shown here is derived from an EMBL/GenBank/DDBJ whole genome shotgun (WGS) entry which is preliminary data.</text>
</comment>
<dbReference type="SUPFAM" id="SSF51197">
    <property type="entry name" value="Clavaminate synthase-like"/>
    <property type="match status" value="1"/>
</dbReference>
<dbReference type="InterPro" id="IPR044861">
    <property type="entry name" value="IPNS-like_FE2OG_OXY"/>
</dbReference>